<dbReference type="AlphaFoldDB" id="A0A4R0R7R0"/>
<dbReference type="EMBL" id="RWJN01000761">
    <property type="protein sequence ID" value="TCD59758.1"/>
    <property type="molecule type" value="Genomic_DNA"/>
</dbReference>
<dbReference type="InterPro" id="IPR015943">
    <property type="entry name" value="WD40/YVTN_repeat-like_dom_sf"/>
</dbReference>
<sequence length="385" mass="42226">MIKAVMNRPGDATVPLIGVDGIRVPHQPHGPVEDLAFDGERRSLAILTGGRAILCRFTSQERPVLQTILTSVPPPSDEFRVEQALPTNVSSPLGTSCHFIKDGSKLIVTYLNHGIVCWNLSGTEPVVDWSIRPRGSIGRAALSPDGQLLAVFNLRDGFDIYDLKGRTLARSYPRLISNHVMLPVIFINRGEDLMFGSTDSGSVQISDVEAIVTQSLLHAEKRSVQALAFRESNGKQYIATGTGSGNPGDSFTLKIWGNGTRKEQYLRQWGTWSTRTPFGKLGVLPYRLTPLLVLFLGIVLGLGIAIWFGLVSVNDDLKNQGIILVKNMSNEIERIAVPWAVLIRDSVYDVGRRLLVAVVKYVTSGNPGLLQDLVYQNDSSKLEVL</sequence>
<organism evidence="2 3">
    <name type="scientific">Steccherinum ochraceum</name>
    <dbReference type="NCBI Taxonomy" id="92696"/>
    <lineage>
        <taxon>Eukaryota</taxon>
        <taxon>Fungi</taxon>
        <taxon>Dikarya</taxon>
        <taxon>Basidiomycota</taxon>
        <taxon>Agaricomycotina</taxon>
        <taxon>Agaricomycetes</taxon>
        <taxon>Polyporales</taxon>
        <taxon>Steccherinaceae</taxon>
        <taxon>Steccherinum</taxon>
    </lineage>
</organism>
<protein>
    <submittedName>
        <fullName evidence="2">Uncharacterized protein</fullName>
    </submittedName>
</protein>
<feature type="transmembrane region" description="Helical" evidence="1">
    <location>
        <begin position="288"/>
        <end position="310"/>
    </location>
</feature>
<evidence type="ECO:0000256" key="1">
    <source>
        <dbReference type="SAM" id="Phobius"/>
    </source>
</evidence>
<comment type="caution">
    <text evidence="2">The sequence shown here is derived from an EMBL/GenBank/DDBJ whole genome shotgun (WGS) entry which is preliminary data.</text>
</comment>
<evidence type="ECO:0000313" key="2">
    <source>
        <dbReference type="EMBL" id="TCD59758.1"/>
    </source>
</evidence>
<keyword evidence="1" id="KW-0472">Membrane</keyword>
<dbReference type="Gene3D" id="2.130.10.10">
    <property type="entry name" value="YVTN repeat-like/Quinoprotein amine dehydrogenase"/>
    <property type="match status" value="1"/>
</dbReference>
<keyword evidence="3" id="KW-1185">Reference proteome</keyword>
<dbReference type="SUPFAM" id="SSF75011">
    <property type="entry name" value="3-carboxy-cis,cis-mucoante lactonizing enzyme"/>
    <property type="match status" value="1"/>
</dbReference>
<evidence type="ECO:0000313" key="3">
    <source>
        <dbReference type="Proteomes" id="UP000292702"/>
    </source>
</evidence>
<keyword evidence="1" id="KW-1133">Transmembrane helix</keyword>
<dbReference type="STRING" id="92696.A0A4R0R7R0"/>
<gene>
    <name evidence="2" type="ORF">EIP91_011572</name>
</gene>
<proteinExistence type="predicted"/>
<reference evidence="2 3" key="1">
    <citation type="submission" date="2018-11" db="EMBL/GenBank/DDBJ databases">
        <title>Genome assembly of Steccherinum ochraceum LE-BIN_3174, the white-rot fungus of the Steccherinaceae family (The Residual Polyporoid clade, Polyporales, Basidiomycota).</title>
        <authorList>
            <person name="Fedorova T.V."/>
            <person name="Glazunova O.A."/>
            <person name="Landesman E.O."/>
            <person name="Moiseenko K.V."/>
            <person name="Psurtseva N.V."/>
            <person name="Savinova O.S."/>
            <person name="Shakhova N.V."/>
            <person name="Tyazhelova T.V."/>
            <person name="Vasina D.V."/>
        </authorList>
    </citation>
    <scope>NUCLEOTIDE SEQUENCE [LARGE SCALE GENOMIC DNA]</scope>
    <source>
        <strain evidence="2 3">LE-BIN_3174</strain>
    </source>
</reference>
<name>A0A4R0R7R0_9APHY</name>
<dbReference type="Proteomes" id="UP000292702">
    <property type="component" value="Unassembled WGS sequence"/>
</dbReference>
<keyword evidence="1" id="KW-0812">Transmembrane</keyword>
<accession>A0A4R0R7R0</accession>
<dbReference type="OrthoDB" id="2796466at2759"/>